<evidence type="ECO:0000256" key="5">
    <source>
        <dbReference type="ARBA" id="ARBA00022679"/>
    </source>
</evidence>
<dbReference type="GO" id="GO:0097602">
    <property type="term" value="F:cullin family protein binding"/>
    <property type="evidence" value="ECO:0007669"/>
    <property type="project" value="InterPro"/>
</dbReference>
<evidence type="ECO:0000256" key="1">
    <source>
        <dbReference type="ARBA" id="ARBA00000900"/>
    </source>
</evidence>
<keyword evidence="9" id="KW-0479">Metal-binding</keyword>
<dbReference type="PANTHER" id="PTHR46077:SF1">
    <property type="entry name" value="TOP1 BINDING ARGININE_SERINE RICH PROTEIN, E3 UBIQUITIN LIGASE"/>
    <property type="match status" value="1"/>
</dbReference>
<dbReference type="GO" id="GO:0031145">
    <property type="term" value="P:anaphase-promoting complex-dependent catabolic process"/>
    <property type="evidence" value="ECO:0007669"/>
    <property type="project" value="InterPro"/>
</dbReference>
<keyword evidence="9" id="KW-0863">Zinc-finger</keyword>
<evidence type="ECO:0000256" key="2">
    <source>
        <dbReference type="ARBA" id="ARBA00012483"/>
    </source>
</evidence>
<comment type="catalytic activity">
    <reaction evidence="1">
        <text>S-ubiquitinyl-[E2 ubiquitin-conjugating enzyme]-L-cysteine + [acceptor protein]-L-lysine = [E2 ubiquitin-conjugating enzyme]-L-cysteine + N(6)-ubiquitinyl-[acceptor protein]-L-lysine.</text>
        <dbReference type="EC" id="2.3.2.27"/>
    </reaction>
</comment>
<keyword evidence="4" id="KW-0132">Cell division</keyword>
<evidence type="ECO:0000256" key="7">
    <source>
        <dbReference type="ARBA" id="ARBA00023015"/>
    </source>
</evidence>
<dbReference type="EMBL" id="CP119959">
    <property type="protein sequence ID" value="WFD38659.1"/>
    <property type="molecule type" value="Genomic_DNA"/>
</dbReference>
<dbReference type="GO" id="GO:0005680">
    <property type="term" value="C:anaphase-promoting complex"/>
    <property type="evidence" value="ECO:0007669"/>
    <property type="project" value="InterPro"/>
</dbReference>
<dbReference type="AlphaFoldDB" id="A0AAF0F246"/>
<dbReference type="RefSeq" id="XP_060121556.1">
    <property type="nucleotide sequence ID" value="XM_060265573.1"/>
</dbReference>
<evidence type="ECO:0000313" key="12">
    <source>
        <dbReference type="EMBL" id="WFD38659.1"/>
    </source>
</evidence>
<dbReference type="GO" id="GO:0051301">
    <property type="term" value="P:cell division"/>
    <property type="evidence" value="ECO:0007669"/>
    <property type="project" value="UniProtKB-KW"/>
</dbReference>
<sequence length="275" mass="31805">MDDEAPAPDISAVQFDEQNCAICLEPVSDRCVLPRCFHSCFCFHCIVEWIDTQLTKKTCPLCVTPLGPYILHNLDPTVHKFALHYVTDKPPPQPDSEPDEEVEEDEAPGRPAVPCTDPRTNLENLRRREEQRHRRKMNQALEKRRRIYRHQSYAKHVASNRYTKYRPYPGPAGFRANPTYARLLSVFLQRELQVWPHLDIPFLSFYIPALLSHVDVRSDAVKERLTEWIGNANDAQHLVHEIEMFVRSGRGGLGLDQYDSSPWVQYDEPSVARAM</sequence>
<dbReference type="GeneID" id="85225270"/>
<name>A0AAF0F246_9BASI</name>
<reference evidence="12" key="1">
    <citation type="submission" date="2023-03" db="EMBL/GenBank/DDBJ databases">
        <title>Mating type loci evolution in Malassezia.</title>
        <authorList>
            <person name="Coelho M.A."/>
        </authorList>
    </citation>
    <scope>NUCLEOTIDE SEQUENCE</scope>
    <source>
        <strain evidence="12">CBS 9431</strain>
    </source>
</reference>
<gene>
    <name evidence="12" type="ORF">MJAP1_001621</name>
</gene>
<dbReference type="GO" id="GO:0000209">
    <property type="term" value="P:protein polyubiquitination"/>
    <property type="evidence" value="ECO:0007669"/>
    <property type="project" value="TreeGrafter"/>
</dbReference>
<dbReference type="InterPro" id="IPR013083">
    <property type="entry name" value="Znf_RING/FYVE/PHD"/>
</dbReference>
<dbReference type="GO" id="GO:0006513">
    <property type="term" value="P:protein monoubiquitination"/>
    <property type="evidence" value="ECO:0007669"/>
    <property type="project" value="TreeGrafter"/>
</dbReference>
<accession>A0AAF0F246</accession>
<evidence type="ECO:0000256" key="8">
    <source>
        <dbReference type="ARBA" id="ARBA00023163"/>
    </source>
</evidence>
<dbReference type="PROSITE" id="PS50089">
    <property type="entry name" value="ZF_RING_2"/>
    <property type="match status" value="1"/>
</dbReference>
<feature type="region of interest" description="Disordered" evidence="10">
    <location>
        <begin position="86"/>
        <end position="134"/>
    </location>
</feature>
<dbReference type="SUPFAM" id="SSF57850">
    <property type="entry name" value="RING/U-box"/>
    <property type="match status" value="1"/>
</dbReference>
<organism evidence="12 13">
    <name type="scientific">Malassezia japonica</name>
    <dbReference type="NCBI Taxonomy" id="223818"/>
    <lineage>
        <taxon>Eukaryota</taxon>
        <taxon>Fungi</taxon>
        <taxon>Dikarya</taxon>
        <taxon>Basidiomycota</taxon>
        <taxon>Ustilaginomycotina</taxon>
        <taxon>Malasseziomycetes</taxon>
        <taxon>Malasseziales</taxon>
        <taxon>Malasseziaceae</taxon>
        <taxon>Malassezia</taxon>
    </lineage>
</organism>
<dbReference type="GO" id="GO:0061630">
    <property type="term" value="F:ubiquitin protein ligase activity"/>
    <property type="evidence" value="ECO:0007669"/>
    <property type="project" value="UniProtKB-EC"/>
</dbReference>
<evidence type="ECO:0000256" key="10">
    <source>
        <dbReference type="SAM" id="MobiDB-lite"/>
    </source>
</evidence>
<keyword evidence="12" id="KW-0012">Acyltransferase</keyword>
<dbReference type="InterPro" id="IPR001841">
    <property type="entry name" value="Znf_RING"/>
</dbReference>
<dbReference type="Pfam" id="PF12861">
    <property type="entry name" value="zf-ANAPC11"/>
    <property type="match status" value="1"/>
</dbReference>
<keyword evidence="9" id="KW-0862">Zinc</keyword>
<keyword evidence="8" id="KW-0804">Transcription</keyword>
<keyword evidence="5 12" id="KW-0808">Transferase</keyword>
<dbReference type="Proteomes" id="UP001217754">
    <property type="component" value="Chromosome 2"/>
</dbReference>
<evidence type="ECO:0000313" key="13">
    <source>
        <dbReference type="Proteomes" id="UP001217754"/>
    </source>
</evidence>
<keyword evidence="13" id="KW-1185">Reference proteome</keyword>
<proteinExistence type="predicted"/>
<dbReference type="GO" id="GO:0008270">
    <property type="term" value="F:zinc ion binding"/>
    <property type="evidence" value="ECO:0007669"/>
    <property type="project" value="UniProtKB-KW"/>
</dbReference>
<evidence type="ECO:0000256" key="3">
    <source>
        <dbReference type="ARBA" id="ARBA00013928"/>
    </source>
</evidence>
<dbReference type="EC" id="2.3.2.27" evidence="2"/>
<protein>
    <recommendedName>
        <fullName evidence="3">Anaphase-promoting complex subunit 11</fullName>
        <ecNumber evidence="2">2.3.2.27</ecNumber>
    </recommendedName>
</protein>
<evidence type="ECO:0000256" key="9">
    <source>
        <dbReference type="PROSITE-ProRule" id="PRU00175"/>
    </source>
</evidence>
<evidence type="ECO:0000256" key="4">
    <source>
        <dbReference type="ARBA" id="ARBA00022618"/>
    </source>
</evidence>
<evidence type="ECO:0000256" key="6">
    <source>
        <dbReference type="ARBA" id="ARBA00022776"/>
    </source>
</evidence>
<keyword evidence="7" id="KW-0805">Transcription regulation</keyword>
<dbReference type="InterPro" id="IPR024991">
    <property type="entry name" value="RING-H2_APC11"/>
</dbReference>
<keyword evidence="6" id="KW-0131">Cell cycle</keyword>
<keyword evidence="6" id="KW-0498">Mitosis</keyword>
<dbReference type="SMART" id="SM00184">
    <property type="entry name" value="RING"/>
    <property type="match status" value="1"/>
</dbReference>
<feature type="domain" description="RING-type" evidence="11">
    <location>
        <begin position="20"/>
        <end position="62"/>
    </location>
</feature>
<dbReference type="Gene3D" id="3.30.40.10">
    <property type="entry name" value="Zinc/RING finger domain, C3HC4 (zinc finger)"/>
    <property type="match status" value="1"/>
</dbReference>
<dbReference type="PANTHER" id="PTHR46077">
    <property type="entry name" value="E3 UBIQUITIN-PROTEIN LIGASE TOPORS"/>
    <property type="match status" value="1"/>
</dbReference>
<evidence type="ECO:0000259" key="11">
    <source>
        <dbReference type="PROSITE" id="PS50089"/>
    </source>
</evidence>
<feature type="compositionally biased region" description="Acidic residues" evidence="10">
    <location>
        <begin position="96"/>
        <end position="106"/>
    </location>
</feature>